<dbReference type="RefSeq" id="WP_094636754.1">
    <property type="nucleotide sequence ID" value="NZ_CP062938.1"/>
</dbReference>
<dbReference type="Proteomes" id="UP000593943">
    <property type="component" value="Chromosome"/>
</dbReference>
<dbReference type="InterPro" id="IPR029056">
    <property type="entry name" value="Ribokinase-like"/>
</dbReference>
<feature type="compositionally biased region" description="Polar residues" evidence="3">
    <location>
        <begin position="318"/>
        <end position="328"/>
    </location>
</feature>
<evidence type="ECO:0000259" key="4">
    <source>
        <dbReference type="Pfam" id="PF00294"/>
    </source>
</evidence>
<keyword evidence="2 5" id="KW-0418">Kinase</keyword>
<dbReference type="AlphaFoldDB" id="A0A261GAZ9"/>
<keyword evidence="8" id="KW-1185">Reference proteome</keyword>
<keyword evidence="1" id="KW-0808">Transferase</keyword>
<feature type="domain" description="Carbohydrate kinase PfkB" evidence="4">
    <location>
        <begin position="6"/>
        <end position="301"/>
    </location>
</feature>
<dbReference type="Proteomes" id="UP000216057">
    <property type="component" value="Unassembled WGS sequence"/>
</dbReference>
<dbReference type="PANTHER" id="PTHR10584:SF166">
    <property type="entry name" value="RIBOKINASE"/>
    <property type="match status" value="1"/>
</dbReference>
<accession>A0A261GAZ9</accession>
<dbReference type="InterPro" id="IPR002139">
    <property type="entry name" value="Ribo/fructo_kinase"/>
</dbReference>
<dbReference type="EMBL" id="CP062938">
    <property type="protein sequence ID" value="QOL31790.1"/>
    <property type="molecule type" value="Genomic_DNA"/>
</dbReference>
<reference evidence="5 7" key="1">
    <citation type="journal article" date="2017" name="BMC Genomics">
        <title>Comparative genomic and phylogenomic analyses of the Bifidobacteriaceae family.</title>
        <authorList>
            <person name="Lugli G.A."/>
            <person name="Milani C."/>
            <person name="Turroni F."/>
            <person name="Duranti S."/>
            <person name="Mancabelli L."/>
            <person name="Mangifesta M."/>
            <person name="Ferrario C."/>
            <person name="Modesto M."/>
            <person name="Mattarelli P."/>
            <person name="Jiri K."/>
            <person name="van Sinderen D."/>
            <person name="Ventura M."/>
        </authorList>
    </citation>
    <scope>NUCLEOTIDE SEQUENCE [LARGE SCALE GENOMIC DNA]</scope>
    <source>
        <strain evidence="5 7">DSM 100216</strain>
    </source>
</reference>
<dbReference type="Pfam" id="PF00294">
    <property type="entry name" value="PfkB"/>
    <property type="match status" value="1"/>
</dbReference>
<dbReference type="GO" id="GO:0005829">
    <property type="term" value="C:cytosol"/>
    <property type="evidence" value="ECO:0007669"/>
    <property type="project" value="TreeGrafter"/>
</dbReference>
<dbReference type="Gene3D" id="3.40.1190.20">
    <property type="match status" value="1"/>
</dbReference>
<dbReference type="InterPro" id="IPR011611">
    <property type="entry name" value="PfkB_dom"/>
</dbReference>
<evidence type="ECO:0000256" key="1">
    <source>
        <dbReference type="ARBA" id="ARBA00022679"/>
    </source>
</evidence>
<name>A0A261GAZ9_9BIFI</name>
<dbReference type="EMBL" id="MWWZ01000006">
    <property type="protein sequence ID" value="OZG68146.1"/>
    <property type="molecule type" value="Genomic_DNA"/>
</dbReference>
<reference evidence="6 8" key="2">
    <citation type="submission" date="2020-10" db="EMBL/GenBank/DDBJ databases">
        <title>Genome sequencing of Bifidobacterium eulemuris_DSMZ_100216.</title>
        <authorList>
            <person name="Kim J."/>
        </authorList>
    </citation>
    <scope>NUCLEOTIDE SEQUENCE [LARGE SCALE GENOMIC DNA]</scope>
    <source>
        <strain evidence="6 8">DSM 100216</strain>
    </source>
</reference>
<gene>
    <name evidence="6" type="ORF">BE0216_04405</name>
    <name evidence="5" type="ORF">BEUL_1159</name>
</gene>
<dbReference type="PANTHER" id="PTHR10584">
    <property type="entry name" value="SUGAR KINASE"/>
    <property type="match status" value="1"/>
</dbReference>
<evidence type="ECO:0000313" key="8">
    <source>
        <dbReference type="Proteomes" id="UP000593943"/>
    </source>
</evidence>
<dbReference type="OrthoDB" id="8578462at2"/>
<evidence type="ECO:0000256" key="3">
    <source>
        <dbReference type="SAM" id="MobiDB-lite"/>
    </source>
</evidence>
<proteinExistence type="predicted"/>
<evidence type="ECO:0000313" key="5">
    <source>
        <dbReference type="EMBL" id="OZG68146.1"/>
    </source>
</evidence>
<protein>
    <submittedName>
        <fullName evidence="5">Kinase, PfkB family</fullName>
    </submittedName>
</protein>
<sequence>MSDPTVISLGQIIVDMTMRVEQVPRAGEDVFAQDVSTQVGASYNMLHAVRQMGVSACHGAVLGTGAWSDLIARTLHADGIDHIGVRVEDEDCGFCIALTDAQAERTFVSTRGAEAHAPLDAFDGIEPNDGDVVYISGYTLVHRTAQALLRFLTRTRSHRFTAIFDVSPMLEQVDDVLLDALVGYRPIWSCNEREADIVVRRLRLPDSLPDRRERYASLADALDAIVIVRTGAEGAWVCRPDGECELVDGFPVTPVDTNGAGDCHTGVLCAQLAQGEPLSHAVRIANAAASIAVTRRGPATCPTRDETEQLMRSPYDKANTSGHTKGVQ</sequence>
<feature type="region of interest" description="Disordered" evidence="3">
    <location>
        <begin position="298"/>
        <end position="328"/>
    </location>
</feature>
<evidence type="ECO:0000313" key="6">
    <source>
        <dbReference type="EMBL" id="QOL31790.1"/>
    </source>
</evidence>
<dbReference type="SUPFAM" id="SSF53613">
    <property type="entry name" value="Ribokinase-like"/>
    <property type="match status" value="1"/>
</dbReference>
<dbReference type="KEGG" id="beu:BE0216_04405"/>
<organism evidence="5 7">
    <name type="scientific">Bifidobacterium eulemuris</name>
    <dbReference type="NCBI Taxonomy" id="1765219"/>
    <lineage>
        <taxon>Bacteria</taxon>
        <taxon>Bacillati</taxon>
        <taxon>Actinomycetota</taxon>
        <taxon>Actinomycetes</taxon>
        <taxon>Bifidobacteriales</taxon>
        <taxon>Bifidobacteriaceae</taxon>
        <taxon>Bifidobacterium</taxon>
    </lineage>
</organism>
<evidence type="ECO:0000256" key="2">
    <source>
        <dbReference type="ARBA" id="ARBA00022777"/>
    </source>
</evidence>
<dbReference type="PRINTS" id="PR00990">
    <property type="entry name" value="RIBOKINASE"/>
</dbReference>
<dbReference type="GO" id="GO:0016301">
    <property type="term" value="F:kinase activity"/>
    <property type="evidence" value="ECO:0007669"/>
    <property type="project" value="UniProtKB-KW"/>
</dbReference>
<dbReference type="GO" id="GO:0006796">
    <property type="term" value="P:phosphate-containing compound metabolic process"/>
    <property type="evidence" value="ECO:0007669"/>
    <property type="project" value="UniProtKB-ARBA"/>
</dbReference>
<evidence type="ECO:0000313" key="7">
    <source>
        <dbReference type="Proteomes" id="UP000216057"/>
    </source>
</evidence>